<dbReference type="EMBL" id="KQ484179">
    <property type="protein sequence ID" value="KYP36699.1"/>
    <property type="molecule type" value="Genomic_DNA"/>
</dbReference>
<protein>
    <submittedName>
        <fullName evidence="1">Uncharacterized protein</fullName>
    </submittedName>
</protein>
<accession>A0A151R2G9</accession>
<dbReference type="AlphaFoldDB" id="A0A151R2G9"/>
<evidence type="ECO:0000313" key="1">
    <source>
        <dbReference type="EMBL" id="KYP36699.1"/>
    </source>
</evidence>
<proteinExistence type="predicted"/>
<dbReference type="Gramene" id="C.cajan_37853.t">
    <property type="protein sequence ID" value="C.cajan_37853.t.cds1"/>
    <property type="gene ID" value="C.cajan_37853"/>
</dbReference>
<name>A0A151R2G9_CAJCA</name>
<keyword evidence="2" id="KW-1185">Reference proteome</keyword>
<organism evidence="1 2">
    <name type="scientific">Cajanus cajan</name>
    <name type="common">Pigeon pea</name>
    <name type="synonym">Cajanus indicus</name>
    <dbReference type="NCBI Taxonomy" id="3821"/>
    <lineage>
        <taxon>Eukaryota</taxon>
        <taxon>Viridiplantae</taxon>
        <taxon>Streptophyta</taxon>
        <taxon>Embryophyta</taxon>
        <taxon>Tracheophyta</taxon>
        <taxon>Spermatophyta</taxon>
        <taxon>Magnoliopsida</taxon>
        <taxon>eudicotyledons</taxon>
        <taxon>Gunneridae</taxon>
        <taxon>Pentapetalae</taxon>
        <taxon>rosids</taxon>
        <taxon>fabids</taxon>
        <taxon>Fabales</taxon>
        <taxon>Fabaceae</taxon>
        <taxon>Papilionoideae</taxon>
        <taxon>50 kb inversion clade</taxon>
        <taxon>NPAAA clade</taxon>
        <taxon>indigoferoid/millettioid clade</taxon>
        <taxon>Phaseoleae</taxon>
        <taxon>Cajanus</taxon>
    </lineage>
</organism>
<gene>
    <name evidence="1" type="ORF">KK1_042164</name>
</gene>
<reference evidence="1" key="1">
    <citation type="journal article" date="2012" name="Nat. Biotechnol.">
        <title>Draft genome sequence of pigeonpea (Cajanus cajan), an orphan legume crop of resource-poor farmers.</title>
        <authorList>
            <person name="Varshney R.K."/>
            <person name="Chen W."/>
            <person name="Li Y."/>
            <person name="Bharti A.K."/>
            <person name="Saxena R.K."/>
            <person name="Schlueter J.A."/>
            <person name="Donoghue M.T."/>
            <person name="Azam S."/>
            <person name="Fan G."/>
            <person name="Whaley A.M."/>
            <person name="Farmer A.D."/>
            <person name="Sheridan J."/>
            <person name="Iwata A."/>
            <person name="Tuteja R."/>
            <person name="Penmetsa R.V."/>
            <person name="Wu W."/>
            <person name="Upadhyaya H.D."/>
            <person name="Yang S.P."/>
            <person name="Shah T."/>
            <person name="Saxena K.B."/>
            <person name="Michael T."/>
            <person name="McCombie W.R."/>
            <person name="Yang B."/>
            <person name="Zhang G."/>
            <person name="Yang H."/>
            <person name="Wang J."/>
            <person name="Spillane C."/>
            <person name="Cook D.R."/>
            <person name="May G.D."/>
            <person name="Xu X."/>
            <person name="Jackson S.A."/>
        </authorList>
    </citation>
    <scope>NUCLEOTIDE SEQUENCE [LARGE SCALE GENOMIC DNA]</scope>
</reference>
<feature type="non-terminal residue" evidence="1">
    <location>
        <position position="1"/>
    </location>
</feature>
<evidence type="ECO:0000313" key="2">
    <source>
        <dbReference type="Proteomes" id="UP000075243"/>
    </source>
</evidence>
<sequence>DKICHPKKNGGLSIKDIQLFNESLSGKWSWNLIHQQGKCLWDNILKSKYG</sequence>
<dbReference type="Proteomes" id="UP000075243">
    <property type="component" value="Unassembled WGS sequence"/>
</dbReference>